<keyword evidence="2" id="KW-1185">Reference proteome</keyword>
<organism evidence="1 2">
    <name type="scientific">Kitasatospora terrestris</name>
    <dbReference type="NCBI Taxonomy" id="258051"/>
    <lineage>
        <taxon>Bacteria</taxon>
        <taxon>Bacillati</taxon>
        <taxon>Actinomycetota</taxon>
        <taxon>Actinomycetes</taxon>
        <taxon>Kitasatosporales</taxon>
        <taxon>Streptomycetaceae</taxon>
        <taxon>Kitasatospora</taxon>
    </lineage>
</organism>
<gene>
    <name evidence="1" type="ORF">GCM10023235_00560</name>
</gene>
<evidence type="ECO:0000313" key="2">
    <source>
        <dbReference type="Proteomes" id="UP001501752"/>
    </source>
</evidence>
<evidence type="ECO:0000313" key="1">
    <source>
        <dbReference type="EMBL" id="GAA4830476.1"/>
    </source>
</evidence>
<accession>A0ABP9DAD5</accession>
<comment type="caution">
    <text evidence="1">The sequence shown here is derived from an EMBL/GenBank/DDBJ whole genome shotgun (WGS) entry which is preliminary data.</text>
</comment>
<proteinExistence type="predicted"/>
<protein>
    <submittedName>
        <fullName evidence="1">Uncharacterized protein</fullName>
    </submittedName>
</protein>
<dbReference type="RefSeq" id="WP_345694689.1">
    <property type="nucleotide sequence ID" value="NZ_BAABIS010000001.1"/>
</dbReference>
<reference evidence="2" key="1">
    <citation type="journal article" date="2019" name="Int. J. Syst. Evol. Microbiol.">
        <title>The Global Catalogue of Microorganisms (GCM) 10K type strain sequencing project: providing services to taxonomists for standard genome sequencing and annotation.</title>
        <authorList>
            <consortium name="The Broad Institute Genomics Platform"/>
            <consortium name="The Broad Institute Genome Sequencing Center for Infectious Disease"/>
            <person name="Wu L."/>
            <person name="Ma J."/>
        </authorList>
    </citation>
    <scope>NUCLEOTIDE SEQUENCE [LARGE SCALE GENOMIC DNA]</scope>
    <source>
        <strain evidence="2">JCM 13006</strain>
    </source>
</reference>
<dbReference type="Proteomes" id="UP001501752">
    <property type="component" value="Unassembled WGS sequence"/>
</dbReference>
<dbReference type="EMBL" id="BAABIS010000001">
    <property type="protein sequence ID" value="GAA4830476.1"/>
    <property type="molecule type" value="Genomic_DNA"/>
</dbReference>
<name>A0ABP9DAD5_9ACTN</name>
<sequence>MTAAKPSATLDAYLLHGAGPGHRPALHAAERVSLLAIGSAALTAPLVVLSDLTGDLPPLCEAIDEALALAAETVKAAKARFELRAGMALEMIREEGLYGEKGFADFLSYVTSRWGYSLSRAYQLIDMVLVTGAVSTIVESPLPESQVRLLAVVVRQHGADAARKILTTANATPGQLTAKKLAAVRDQLGLTPTSRGGSTTNGSATGTSEVIDAEVVEEPAEVQRVRDGLAELAKAAQLLTAKNLTAAVQHDAALAQAVLAGYENAGEVRRRLRRHTGTPAAE</sequence>